<evidence type="ECO:0000256" key="1">
    <source>
        <dbReference type="SAM" id="MobiDB-lite"/>
    </source>
</evidence>
<name>A0A9D4ZJM4_ADICA</name>
<dbReference type="EMBL" id="JABFUD020000007">
    <property type="protein sequence ID" value="KAI5078023.1"/>
    <property type="molecule type" value="Genomic_DNA"/>
</dbReference>
<proteinExistence type="predicted"/>
<feature type="compositionally biased region" description="Polar residues" evidence="1">
    <location>
        <begin position="353"/>
        <end position="362"/>
    </location>
</feature>
<feature type="region of interest" description="Disordered" evidence="1">
    <location>
        <begin position="345"/>
        <end position="368"/>
    </location>
</feature>
<comment type="caution">
    <text evidence="2">The sequence shown here is derived from an EMBL/GenBank/DDBJ whole genome shotgun (WGS) entry which is preliminary data.</text>
</comment>
<organism evidence="2 3">
    <name type="scientific">Adiantum capillus-veneris</name>
    <name type="common">Maidenhair fern</name>
    <dbReference type="NCBI Taxonomy" id="13818"/>
    <lineage>
        <taxon>Eukaryota</taxon>
        <taxon>Viridiplantae</taxon>
        <taxon>Streptophyta</taxon>
        <taxon>Embryophyta</taxon>
        <taxon>Tracheophyta</taxon>
        <taxon>Polypodiopsida</taxon>
        <taxon>Polypodiidae</taxon>
        <taxon>Polypodiales</taxon>
        <taxon>Pteridineae</taxon>
        <taxon>Pteridaceae</taxon>
        <taxon>Vittarioideae</taxon>
        <taxon>Adiantum</taxon>
    </lineage>
</organism>
<reference evidence="2" key="1">
    <citation type="submission" date="2021-01" db="EMBL/GenBank/DDBJ databases">
        <title>Adiantum capillus-veneris genome.</title>
        <authorList>
            <person name="Fang Y."/>
            <person name="Liao Q."/>
        </authorList>
    </citation>
    <scope>NUCLEOTIDE SEQUENCE</scope>
    <source>
        <strain evidence="2">H3</strain>
        <tissue evidence="2">Leaf</tissue>
    </source>
</reference>
<accession>A0A9D4ZJM4</accession>
<dbReference type="AlphaFoldDB" id="A0A9D4ZJM4"/>
<evidence type="ECO:0000313" key="2">
    <source>
        <dbReference type="EMBL" id="KAI5078023.1"/>
    </source>
</evidence>
<evidence type="ECO:0000313" key="3">
    <source>
        <dbReference type="Proteomes" id="UP000886520"/>
    </source>
</evidence>
<protein>
    <submittedName>
        <fullName evidence="2">Uncharacterized protein</fullName>
    </submittedName>
</protein>
<sequence length="671" mass="70914">MPLAHHTLWQTSNPSPALHAALQQVRHVSCVAVPAVAKQRASNPMAPRGLAHLLPGADCDAGRIIVVPRYQSSHPLSIRMAWRTPVPDNPGADGDPAPNECFATNDDPVAKPIEAYDAAHDPKPAGIDAAANTPHRLATNPVTAHPSNFHLVADGGSVTLVNKLPAAHSADATTAAKSAAPTPIGEEAQLPVADDIEAWPSTFNEATYSVGEVDADVAFPAVDVQPTQALPSSGAVHPPTDDVDATLPAATIDATPAGEDCAAINAVVTDVTHAAKIAVSLAAVVVVVAPPADEPSVVGATATSLELTAPATKKAALATAISPDVAIISAKADIAKSTAITSDGTHAAAHTGASLQPATTHPPSEDADGNKAIIESFLENQPPTDQVVVQSTAYKPLRAASNACNVPASNSSDRRANASKTTLLDIIRRVTHPFNLDISTCYEVVSIHQGNQTPCQSYGTQPHMNGEPPSNISILLTPTLDCQESSPSLLHTSTLVSDLSLKNPFLDVSWSDFLLFWGHLTTGQIAEMLPVLQQFSQTSNQSYHYPEPWLSTSFDPGGCFVAKTTTHEPIPHLHELSTFLIKIVSCLYLQMHINLHLVASCFKTLEDATSTSTPNLKATVMLSFCLRGRTCGIQALESIHVMDHIKFFKDRTKRRSELKIRLLMKATIDPG</sequence>
<keyword evidence="3" id="KW-1185">Reference proteome</keyword>
<dbReference type="Proteomes" id="UP000886520">
    <property type="component" value="Chromosome 7"/>
</dbReference>
<gene>
    <name evidence="2" type="ORF">GOP47_0007847</name>
</gene>